<dbReference type="OrthoDB" id="9765044at2"/>
<keyword evidence="5" id="KW-0442">Lipid degradation</keyword>
<dbReference type="Pfam" id="PF13091">
    <property type="entry name" value="PLDc_2"/>
    <property type="match status" value="2"/>
</dbReference>
<dbReference type="PANTHER" id="PTHR43856:SF1">
    <property type="entry name" value="MITOCHONDRIAL CARDIOLIPIN HYDROLASE"/>
    <property type="match status" value="1"/>
</dbReference>
<dbReference type="STRING" id="482827.SAMN04488243_103116"/>
<dbReference type="InterPro" id="IPR051406">
    <property type="entry name" value="PLD_domain"/>
</dbReference>
<name>A0A1G7DT72_9DEIN</name>
<dbReference type="InterPro" id="IPR001736">
    <property type="entry name" value="PLipase_D/transphosphatidylase"/>
</dbReference>
<accession>A0A1G7DT72</accession>
<feature type="domain" description="PLD phosphodiesterase" evidence="7">
    <location>
        <begin position="156"/>
        <end position="183"/>
    </location>
</feature>
<evidence type="ECO:0000256" key="6">
    <source>
        <dbReference type="ARBA" id="ARBA00023098"/>
    </source>
</evidence>
<dbReference type="InterPro" id="IPR025202">
    <property type="entry name" value="PLD-like_dom"/>
</dbReference>
<dbReference type="AlphaFoldDB" id="A0A1G7DT72"/>
<dbReference type="GO" id="GO:0004630">
    <property type="term" value="F:phospholipase D activity"/>
    <property type="evidence" value="ECO:0007669"/>
    <property type="project" value="UniProtKB-EC"/>
</dbReference>
<keyword evidence="4" id="KW-0378">Hydrolase</keyword>
<comment type="similarity">
    <text evidence="2">Belongs to the phospholipase D family.</text>
</comment>
<dbReference type="EMBL" id="FNBC01000003">
    <property type="protein sequence ID" value="SDE54651.1"/>
    <property type="molecule type" value="Genomic_DNA"/>
</dbReference>
<dbReference type="EC" id="3.1.4.4" evidence="3"/>
<dbReference type="PROSITE" id="PS50035">
    <property type="entry name" value="PLD"/>
    <property type="match status" value="2"/>
</dbReference>
<dbReference type="SUPFAM" id="SSF56024">
    <property type="entry name" value="Phospholipase D/nuclease"/>
    <property type="match status" value="2"/>
</dbReference>
<proteinExistence type="inferred from homology"/>
<evidence type="ECO:0000256" key="3">
    <source>
        <dbReference type="ARBA" id="ARBA00012027"/>
    </source>
</evidence>
<dbReference type="GO" id="GO:0016891">
    <property type="term" value="F:RNA endonuclease activity producing 5'-phosphomonoesters, hydrolytic mechanism"/>
    <property type="evidence" value="ECO:0007669"/>
    <property type="project" value="TreeGrafter"/>
</dbReference>
<dbReference type="CDD" id="cd09116">
    <property type="entry name" value="PLDc_Nuc_like"/>
    <property type="match status" value="1"/>
</dbReference>
<reference evidence="9" key="1">
    <citation type="submission" date="2016-10" db="EMBL/GenBank/DDBJ databases">
        <authorList>
            <person name="Varghese N."/>
            <person name="Submissions S."/>
        </authorList>
    </citation>
    <scope>NUCLEOTIDE SEQUENCE [LARGE SCALE GENOMIC DNA]</scope>
    <source>
        <strain evidence="9">CGMCC 1.6992</strain>
    </source>
</reference>
<evidence type="ECO:0000256" key="1">
    <source>
        <dbReference type="ARBA" id="ARBA00000798"/>
    </source>
</evidence>
<sequence>MGTKRRRKEIAGLPGYLLLLVLLFLWLFQELRPRPAPPAEAGAAEVYFMPEEGPRAKARLLALMDGARESLEGAFYEFRDLEIAQGLLRAKARGVRVRLYGESDYREDFRRYLVAASLGQTQEPPRVPRAALRERVRPTSIDCEEVAGIPVCYDEREGFMHHKFLVVDGKAVWTGSTNMTWNAFARNNENSLLLPSPTLAQGYAREFEALFRGEKEGLGEPVAFALEGVEGVAYFSPKGGAKAREALLEAVARAQKEILVAAFVLTDRKLVEALERAHRRGVSVRVLLERRNLQDSLEEDLLKAGIPVRQDGNPYTMHHKVLVLDGTYVVTGSYNFTARAYGVNNENLLVLQSPSLAERYRKEVLRLWEAGSPL</sequence>
<dbReference type="GO" id="GO:0016042">
    <property type="term" value="P:lipid catabolic process"/>
    <property type="evidence" value="ECO:0007669"/>
    <property type="project" value="UniProtKB-KW"/>
</dbReference>
<evidence type="ECO:0000313" key="8">
    <source>
        <dbReference type="EMBL" id="SDE54651.1"/>
    </source>
</evidence>
<evidence type="ECO:0000256" key="2">
    <source>
        <dbReference type="ARBA" id="ARBA00008664"/>
    </source>
</evidence>
<evidence type="ECO:0000256" key="5">
    <source>
        <dbReference type="ARBA" id="ARBA00022963"/>
    </source>
</evidence>
<keyword evidence="6" id="KW-0443">Lipid metabolism</keyword>
<dbReference type="Gene3D" id="3.30.870.10">
    <property type="entry name" value="Endonuclease Chain A"/>
    <property type="match status" value="2"/>
</dbReference>
<dbReference type="SMART" id="SM00155">
    <property type="entry name" value="PLDc"/>
    <property type="match status" value="2"/>
</dbReference>
<evidence type="ECO:0000256" key="4">
    <source>
        <dbReference type="ARBA" id="ARBA00022801"/>
    </source>
</evidence>
<dbReference type="Proteomes" id="UP000199446">
    <property type="component" value="Unassembled WGS sequence"/>
</dbReference>
<dbReference type="PANTHER" id="PTHR43856">
    <property type="entry name" value="CARDIOLIPIN HYDROLASE"/>
    <property type="match status" value="1"/>
</dbReference>
<protein>
    <recommendedName>
        <fullName evidence="3">phospholipase D</fullName>
        <ecNumber evidence="3">3.1.4.4</ecNumber>
    </recommendedName>
</protein>
<keyword evidence="9" id="KW-1185">Reference proteome</keyword>
<dbReference type="GO" id="GO:0006793">
    <property type="term" value="P:phosphorus metabolic process"/>
    <property type="evidence" value="ECO:0007669"/>
    <property type="project" value="UniProtKB-ARBA"/>
</dbReference>
<gene>
    <name evidence="8" type="ORF">SAMN04488243_103116</name>
</gene>
<organism evidence="8 9">
    <name type="scientific">Thermus arciformis</name>
    <dbReference type="NCBI Taxonomy" id="482827"/>
    <lineage>
        <taxon>Bacteria</taxon>
        <taxon>Thermotogati</taxon>
        <taxon>Deinococcota</taxon>
        <taxon>Deinococci</taxon>
        <taxon>Thermales</taxon>
        <taxon>Thermaceae</taxon>
        <taxon>Thermus</taxon>
    </lineage>
</organism>
<dbReference type="CDD" id="cd09170">
    <property type="entry name" value="PLDc_Nuc"/>
    <property type="match status" value="1"/>
</dbReference>
<comment type="catalytic activity">
    <reaction evidence="1">
        <text>a 1,2-diacyl-sn-glycero-3-phosphocholine + H2O = a 1,2-diacyl-sn-glycero-3-phosphate + choline + H(+)</text>
        <dbReference type="Rhea" id="RHEA:14445"/>
        <dbReference type="ChEBI" id="CHEBI:15354"/>
        <dbReference type="ChEBI" id="CHEBI:15377"/>
        <dbReference type="ChEBI" id="CHEBI:15378"/>
        <dbReference type="ChEBI" id="CHEBI:57643"/>
        <dbReference type="ChEBI" id="CHEBI:58608"/>
        <dbReference type="EC" id="3.1.4.4"/>
    </reaction>
</comment>
<evidence type="ECO:0000313" key="9">
    <source>
        <dbReference type="Proteomes" id="UP000199446"/>
    </source>
</evidence>
<dbReference type="RefSeq" id="WP_093005437.1">
    <property type="nucleotide sequence ID" value="NZ_FNBC01000003.1"/>
</dbReference>
<feature type="domain" description="PLD phosphodiesterase" evidence="7">
    <location>
        <begin position="313"/>
        <end position="340"/>
    </location>
</feature>
<evidence type="ECO:0000259" key="7">
    <source>
        <dbReference type="PROSITE" id="PS50035"/>
    </source>
</evidence>